<dbReference type="KEGG" id="ttt:THITE_2106058"/>
<evidence type="ECO:0000256" key="5">
    <source>
        <dbReference type="ARBA" id="ARBA00023136"/>
    </source>
</evidence>
<evidence type="ECO:0000313" key="8">
    <source>
        <dbReference type="Proteomes" id="UP000008181"/>
    </source>
</evidence>
<dbReference type="GeneID" id="11523921"/>
<dbReference type="eggNOG" id="KOG2533">
    <property type="taxonomic scope" value="Eukaryota"/>
</dbReference>
<evidence type="ECO:0008006" key="9">
    <source>
        <dbReference type="Google" id="ProtNLM"/>
    </source>
</evidence>
<feature type="transmembrane region" description="Helical" evidence="6">
    <location>
        <begin position="133"/>
        <end position="154"/>
    </location>
</feature>
<dbReference type="SUPFAM" id="SSF103473">
    <property type="entry name" value="MFS general substrate transporter"/>
    <property type="match status" value="1"/>
</dbReference>
<gene>
    <name evidence="7" type="ORF">THITE_2106058</name>
</gene>
<dbReference type="HOGENOM" id="CLU_001265_0_5_1"/>
<feature type="transmembrane region" description="Helical" evidence="6">
    <location>
        <begin position="224"/>
        <end position="244"/>
    </location>
</feature>
<dbReference type="Proteomes" id="UP000008181">
    <property type="component" value="Chromosome 1"/>
</dbReference>
<dbReference type="Gene3D" id="1.20.1250.20">
    <property type="entry name" value="MFS general substrate transporter like domains"/>
    <property type="match status" value="1"/>
</dbReference>
<accession>G2QW08</accession>
<dbReference type="OrthoDB" id="6730379at2759"/>
<reference evidence="7 8" key="1">
    <citation type="journal article" date="2011" name="Nat. Biotechnol.">
        <title>Comparative genomic analysis of the thermophilic biomass-degrading fungi Myceliophthora thermophila and Thielavia terrestris.</title>
        <authorList>
            <person name="Berka R.M."/>
            <person name="Grigoriev I.V."/>
            <person name="Otillar R."/>
            <person name="Salamov A."/>
            <person name="Grimwood J."/>
            <person name="Reid I."/>
            <person name="Ishmael N."/>
            <person name="John T."/>
            <person name="Darmond C."/>
            <person name="Moisan M.-C."/>
            <person name="Henrissat B."/>
            <person name="Coutinho P.M."/>
            <person name="Lombard V."/>
            <person name="Natvig D.O."/>
            <person name="Lindquist E."/>
            <person name="Schmutz J."/>
            <person name="Lucas S."/>
            <person name="Harris P."/>
            <person name="Powlowski J."/>
            <person name="Bellemare A."/>
            <person name="Taylor D."/>
            <person name="Butler G."/>
            <person name="de Vries R.P."/>
            <person name="Allijn I.E."/>
            <person name="van den Brink J."/>
            <person name="Ushinsky S."/>
            <person name="Storms R."/>
            <person name="Powell A.J."/>
            <person name="Paulsen I.T."/>
            <person name="Elbourne L.D.H."/>
            <person name="Baker S.E."/>
            <person name="Magnuson J."/>
            <person name="LaBoissiere S."/>
            <person name="Clutterbuck A.J."/>
            <person name="Martinez D."/>
            <person name="Wogulis M."/>
            <person name="de Leon A.L."/>
            <person name="Rey M.W."/>
            <person name="Tsang A."/>
        </authorList>
    </citation>
    <scope>NUCLEOTIDE SEQUENCE [LARGE SCALE GENOMIC DNA]</scope>
    <source>
        <strain evidence="8">ATCC 38088 / NRRL 8126</strain>
    </source>
</reference>
<feature type="transmembrane region" description="Helical" evidence="6">
    <location>
        <begin position="98"/>
        <end position="121"/>
    </location>
</feature>
<dbReference type="GO" id="GO:0016020">
    <property type="term" value="C:membrane"/>
    <property type="evidence" value="ECO:0007669"/>
    <property type="project" value="UniProtKB-SubCell"/>
</dbReference>
<keyword evidence="3 6" id="KW-0812">Transmembrane</keyword>
<dbReference type="RefSeq" id="XP_003648515.1">
    <property type="nucleotide sequence ID" value="XM_003648467.1"/>
</dbReference>
<organism evidence="7 8">
    <name type="scientific">Thermothielavioides terrestris (strain ATCC 38088 / NRRL 8126)</name>
    <name type="common">Thielavia terrestris</name>
    <dbReference type="NCBI Taxonomy" id="578455"/>
    <lineage>
        <taxon>Eukaryota</taxon>
        <taxon>Fungi</taxon>
        <taxon>Dikarya</taxon>
        <taxon>Ascomycota</taxon>
        <taxon>Pezizomycotina</taxon>
        <taxon>Sordariomycetes</taxon>
        <taxon>Sordariomycetidae</taxon>
        <taxon>Sordariales</taxon>
        <taxon>Chaetomiaceae</taxon>
        <taxon>Thermothielavioides</taxon>
        <taxon>Thermothielavioides terrestris</taxon>
    </lineage>
</organism>
<evidence type="ECO:0000256" key="1">
    <source>
        <dbReference type="ARBA" id="ARBA00004141"/>
    </source>
</evidence>
<protein>
    <recommendedName>
        <fullName evidence="9">Major facilitator superfamily (MFS) profile domain-containing protein</fullName>
    </recommendedName>
</protein>
<keyword evidence="5 6" id="KW-0472">Membrane</keyword>
<keyword evidence="4 6" id="KW-1133">Transmembrane helix</keyword>
<dbReference type="AlphaFoldDB" id="G2QW08"/>
<name>G2QW08_THETT</name>
<keyword evidence="2" id="KW-0813">Transport</keyword>
<keyword evidence="8" id="KW-1185">Reference proteome</keyword>
<dbReference type="InterPro" id="IPR011701">
    <property type="entry name" value="MFS"/>
</dbReference>
<dbReference type="EMBL" id="CP003009">
    <property type="protein sequence ID" value="AEO62179.1"/>
    <property type="molecule type" value="Genomic_DNA"/>
</dbReference>
<feature type="transmembrane region" description="Helical" evidence="6">
    <location>
        <begin position="161"/>
        <end position="181"/>
    </location>
</feature>
<dbReference type="Pfam" id="PF07690">
    <property type="entry name" value="MFS_1"/>
    <property type="match status" value="1"/>
</dbReference>
<comment type="subcellular location">
    <subcellularLocation>
        <location evidence="1">Membrane</location>
        <topology evidence="1">Multi-pass membrane protein</topology>
    </subcellularLocation>
</comment>
<evidence type="ECO:0000256" key="2">
    <source>
        <dbReference type="ARBA" id="ARBA00022448"/>
    </source>
</evidence>
<dbReference type="PANTHER" id="PTHR43791">
    <property type="entry name" value="PERMEASE-RELATED"/>
    <property type="match status" value="1"/>
</dbReference>
<evidence type="ECO:0000256" key="6">
    <source>
        <dbReference type="SAM" id="Phobius"/>
    </source>
</evidence>
<feature type="transmembrane region" description="Helical" evidence="6">
    <location>
        <begin position="29"/>
        <end position="49"/>
    </location>
</feature>
<dbReference type="PANTHER" id="PTHR43791:SF59">
    <property type="entry name" value="TRANSPORTER, PUTATIVE (AFU_ORTHOLOGUE AFUA_1G06550)-RELATED"/>
    <property type="match status" value="1"/>
</dbReference>
<proteinExistence type="predicted"/>
<evidence type="ECO:0000256" key="4">
    <source>
        <dbReference type="ARBA" id="ARBA00022989"/>
    </source>
</evidence>
<evidence type="ECO:0000256" key="3">
    <source>
        <dbReference type="ARBA" id="ARBA00022692"/>
    </source>
</evidence>
<dbReference type="GO" id="GO:0022857">
    <property type="term" value="F:transmembrane transporter activity"/>
    <property type="evidence" value="ECO:0007669"/>
    <property type="project" value="InterPro"/>
</dbReference>
<dbReference type="InterPro" id="IPR036259">
    <property type="entry name" value="MFS_trans_sf"/>
</dbReference>
<feature type="transmembrane region" description="Helical" evidence="6">
    <location>
        <begin position="193"/>
        <end position="212"/>
    </location>
</feature>
<evidence type="ECO:0000313" key="7">
    <source>
        <dbReference type="EMBL" id="AEO62179.1"/>
    </source>
</evidence>
<sequence>MLGIINIFGSLLTYGLGHASSSVLRPYQIIFLFAGCLTVAWSIVTLIFMPDSPMTAKFLKGDDKLIAIERLRMNQQGIVAGVWKWSHVWEALLDVKTWLWFCLMFIISIPSGGISTFGPLIIQSFGFDSFTTILFNIPFGAVQIIATLGGAWLSDKIKMKFPVLILLCLGPIAGCSILLAVGRGVSDRGVLLFGYYIISIYPGISPLIYSWSGQNTAGDTKRKVTTGFLFVGSNAGNVIGPLLFRPDEKPRYTRGLTANLVLFILLAVLVGLGALWIKFLNAKHAKARVALGKPGKIVDLSMADAKDKGNEDVLNQAADHVGERAFEDLTDLQNEDFIYVY</sequence>
<feature type="transmembrane region" description="Helical" evidence="6">
    <location>
        <begin position="256"/>
        <end position="277"/>
    </location>
</feature>